<evidence type="ECO:0000256" key="1">
    <source>
        <dbReference type="SAM" id="MobiDB-lite"/>
    </source>
</evidence>
<feature type="domain" description="F-box" evidence="2">
    <location>
        <begin position="2"/>
        <end position="47"/>
    </location>
</feature>
<evidence type="ECO:0000259" key="2">
    <source>
        <dbReference type="PROSITE" id="PS50181"/>
    </source>
</evidence>
<evidence type="ECO:0000313" key="4">
    <source>
        <dbReference type="Proteomes" id="UP000829685"/>
    </source>
</evidence>
<dbReference type="Proteomes" id="UP000829685">
    <property type="component" value="Unassembled WGS sequence"/>
</dbReference>
<comment type="caution">
    <text evidence="3">The sequence shown here is derived from an EMBL/GenBank/DDBJ whole genome shotgun (WGS) entry which is preliminary data.</text>
</comment>
<feature type="region of interest" description="Disordered" evidence="1">
    <location>
        <begin position="272"/>
        <end position="312"/>
    </location>
</feature>
<accession>A0A9P9WBD7</accession>
<feature type="compositionally biased region" description="Polar residues" evidence="1">
    <location>
        <begin position="284"/>
        <end position="300"/>
    </location>
</feature>
<gene>
    <name evidence="3" type="ORF">JX265_011981</name>
</gene>
<dbReference type="AlphaFoldDB" id="A0A9P9WBD7"/>
<dbReference type="InterPro" id="IPR001810">
    <property type="entry name" value="F-box_dom"/>
</dbReference>
<dbReference type="PROSITE" id="PS50181">
    <property type="entry name" value="FBOX"/>
    <property type="match status" value="1"/>
</dbReference>
<keyword evidence="4" id="KW-1185">Reference proteome</keyword>
<reference evidence="3" key="1">
    <citation type="submission" date="2021-03" db="EMBL/GenBank/DDBJ databases">
        <title>Revisited historic fungal species revealed as producer of novel bioactive compounds through whole genome sequencing and comparative genomics.</title>
        <authorList>
            <person name="Vignolle G.A."/>
            <person name="Hochenegger N."/>
            <person name="Mach R.L."/>
            <person name="Mach-Aigner A.R."/>
            <person name="Javad Rahimi M."/>
            <person name="Salim K.A."/>
            <person name="Chan C.M."/>
            <person name="Lim L.B.L."/>
            <person name="Cai F."/>
            <person name="Druzhinina I.S."/>
            <person name="U'Ren J.M."/>
            <person name="Derntl C."/>
        </authorList>
    </citation>
    <scope>NUCLEOTIDE SEQUENCE</scope>
    <source>
        <strain evidence="3">TUCIM 5799</strain>
    </source>
</reference>
<proteinExistence type="predicted"/>
<dbReference type="EMBL" id="JAFIMR010000048">
    <property type="protein sequence ID" value="KAI1855898.1"/>
    <property type="molecule type" value="Genomic_DNA"/>
</dbReference>
<protein>
    <recommendedName>
        <fullName evidence="2">F-box domain-containing protein</fullName>
    </recommendedName>
</protein>
<sequence length="552" mass="62437">MVQNLASIPHELFREVVSLLLLPDQAALARTCKALNHLLTPVVWSEIELHHSGTHEGIDIEGEISDFTSGDSAKRMARELADDPAYPYKQLIFGPSERKYSECSFNPPRWKHSYERRTDRRYTVPKSRAASFSGNNNQFTREEKLMRVRKLVSEERWSQLAQHVRSLCMSIGVDAEVMDMISSLKSLRSLEVVGLCKREAHAPTAPDAELPELENLKLRGYFSAAWVRKICNNAARIKYLDLCILATPTDDAAYEETLFANKSSAPITEKQAEHYQRNGAEATAMSTQLDRAESASQETDSGVDGAGSDDEEFDDDELPLVMHGAIWLPRSLPSKLTALTHLHLVKPYTGETARDAHDSFRQIPHQYEQVLCMEWRFLLEGVGATLKELILEHRIPIDIGDSVGDGDPFPEYKGSRRQLQNESLSSAPDRGDVLFCRSILRLLLEQSNRFSKLQHLALRGIQIKGIPTRRASGDRPGKHGALDNDELLRKTYPDCDVEFFEDAYTIHVDSEYYGNPEIGAGAVQDEGDGLLWSLWFYNDYKKRFGPQWKILD</sequence>
<organism evidence="3 4">
    <name type="scientific">Neoarthrinium moseri</name>
    <dbReference type="NCBI Taxonomy" id="1658444"/>
    <lineage>
        <taxon>Eukaryota</taxon>
        <taxon>Fungi</taxon>
        <taxon>Dikarya</taxon>
        <taxon>Ascomycota</taxon>
        <taxon>Pezizomycotina</taxon>
        <taxon>Sordariomycetes</taxon>
        <taxon>Xylariomycetidae</taxon>
        <taxon>Amphisphaeriales</taxon>
        <taxon>Apiosporaceae</taxon>
        <taxon>Neoarthrinium</taxon>
    </lineage>
</organism>
<evidence type="ECO:0000313" key="3">
    <source>
        <dbReference type="EMBL" id="KAI1855898.1"/>
    </source>
</evidence>
<name>A0A9P9WBD7_9PEZI</name>